<evidence type="ECO:0000256" key="4">
    <source>
        <dbReference type="PIRSR" id="PIRSR000429-1"/>
    </source>
</evidence>
<dbReference type="SUPFAM" id="SSF53901">
    <property type="entry name" value="Thiolase-like"/>
    <property type="match status" value="2"/>
</dbReference>
<dbReference type="InterPro" id="IPR020617">
    <property type="entry name" value="Thiolase_C"/>
</dbReference>
<evidence type="ECO:0000313" key="8">
    <source>
        <dbReference type="EMBL" id="PHP67719.1"/>
    </source>
</evidence>
<feature type="active site" description="Proton acceptor" evidence="4">
    <location>
        <position position="388"/>
    </location>
</feature>
<dbReference type="CDD" id="cd00751">
    <property type="entry name" value="thiolase"/>
    <property type="match status" value="1"/>
</dbReference>
<dbReference type="PROSITE" id="PS00737">
    <property type="entry name" value="THIOLASE_2"/>
    <property type="match status" value="1"/>
</dbReference>
<dbReference type="EMBL" id="PDVP01000003">
    <property type="protein sequence ID" value="PHP67719.1"/>
    <property type="molecule type" value="Genomic_DNA"/>
</dbReference>
<comment type="similarity">
    <text evidence="1 5">Belongs to the thiolase-like superfamily. Thiolase family.</text>
</comment>
<feature type="active site" description="Proton acceptor" evidence="4">
    <location>
        <position position="358"/>
    </location>
</feature>
<comment type="caution">
    <text evidence="8">The sequence shown here is derived from an EMBL/GenBank/DDBJ whole genome shotgun (WGS) entry which is preliminary data.</text>
</comment>
<evidence type="ECO:0000256" key="1">
    <source>
        <dbReference type="ARBA" id="ARBA00010982"/>
    </source>
</evidence>
<dbReference type="GO" id="GO:0003988">
    <property type="term" value="F:acetyl-CoA C-acyltransferase activity"/>
    <property type="evidence" value="ECO:0007669"/>
    <property type="project" value="UniProtKB-ARBA"/>
</dbReference>
<gene>
    <name evidence="8" type="ORF">CSC94_08490</name>
</gene>
<sequence>MTETAYIYDAIRTPRSKGKADGSLHEVKPIRLVTTLLNEMQARHDLDTSRVDDVMLGCVAPVMEQGSVLPKIALQMAGWDVSVPGAQVNRFCASGLDTFNTAAAKVASGWEDVVCAGGYESMSRIPMGADGGPMAEDPETALKTGFVPQGIGADLIATMEGWSRDDVDAFAVSSQKKAAHARDSGWFDRSVVPVRDDNGLAILERDDFIKPDTDMQKLGALKASFAAHGAMGFDAVALARYPEVERIDHVHTPGNSSGIVDGASLILLGNEQAGKDLGLEPRGRVVSIALTATDPTIMLLGPGPASRKALAKAGLTIDDIDLVEINEAFASVALRLQRDLDVPDEKLNVVGGAIAMGHPLGATGGCLVSTMLDELERRRLKRALICMCVGGGMGIASIIERV</sequence>
<dbReference type="InterPro" id="IPR020613">
    <property type="entry name" value="Thiolase_CS"/>
</dbReference>
<dbReference type="Pfam" id="PF02803">
    <property type="entry name" value="Thiolase_C"/>
    <property type="match status" value="1"/>
</dbReference>
<dbReference type="PIRSF" id="PIRSF000429">
    <property type="entry name" value="Ac-CoA_Ac_transf"/>
    <property type="match status" value="1"/>
</dbReference>
<evidence type="ECO:0000259" key="6">
    <source>
        <dbReference type="Pfam" id="PF00108"/>
    </source>
</evidence>
<dbReference type="PANTHER" id="PTHR43365">
    <property type="entry name" value="BLR7806 PROTEIN"/>
    <property type="match status" value="1"/>
</dbReference>
<dbReference type="NCBIfam" id="TIGR01930">
    <property type="entry name" value="AcCoA-C-Actrans"/>
    <property type="match status" value="1"/>
</dbReference>
<dbReference type="InterPro" id="IPR016039">
    <property type="entry name" value="Thiolase-like"/>
</dbReference>
<dbReference type="AlphaFoldDB" id="A0A2G1QQG3"/>
<proteinExistence type="inferred from homology"/>
<dbReference type="Gene3D" id="3.40.47.10">
    <property type="match status" value="2"/>
</dbReference>
<dbReference type="OrthoDB" id="9764638at2"/>
<evidence type="ECO:0000256" key="3">
    <source>
        <dbReference type="ARBA" id="ARBA00023315"/>
    </source>
</evidence>
<reference evidence="8 9" key="1">
    <citation type="submission" date="2017-10" db="EMBL/GenBank/DDBJ databases">
        <title>Sedimentibacterium mangrovi gen. nov., sp. nov., a novel member of family Phyllobacteriacea isolated from mangrove sediment.</title>
        <authorList>
            <person name="Liao H."/>
            <person name="Tian Y."/>
        </authorList>
    </citation>
    <scope>NUCLEOTIDE SEQUENCE [LARGE SCALE GENOMIC DNA]</scope>
    <source>
        <strain evidence="8 9">X9-2-2</strain>
    </source>
</reference>
<dbReference type="InterPro" id="IPR002155">
    <property type="entry name" value="Thiolase"/>
</dbReference>
<evidence type="ECO:0000256" key="2">
    <source>
        <dbReference type="ARBA" id="ARBA00022679"/>
    </source>
</evidence>
<dbReference type="InterPro" id="IPR020616">
    <property type="entry name" value="Thiolase_N"/>
</dbReference>
<dbReference type="RefSeq" id="WP_099305856.1">
    <property type="nucleotide sequence ID" value="NZ_PDVP01000003.1"/>
</dbReference>
<name>A0A2G1QQG3_9HYPH</name>
<keyword evidence="9" id="KW-1185">Reference proteome</keyword>
<dbReference type="Proteomes" id="UP000221168">
    <property type="component" value="Unassembled WGS sequence"/>
</dbReference>
<accession>A0A2G1QQG3</accession>
<feature type="active site" description="Acyl-thioester intermediate" evidence="4">
    <location>
        <position position="92"/>
    </location>
</feature>
<dbReference type="NCBIfam" id="NF006090">
    <property type="entry name" value="PRK08242.1"/>
    <property type="match status" value="1"/>
</dbReference>
<protein>
    <submittedName>
        <fullName evidence="8">Acetyl-CoA acetyltransferase</fullName>
    </submittedName>
</protein>
<feature type="domain" description="Thiolase C-terminal" evidence="7">
    <location>
        <begin position="280"/>
        <end position="401"/>
    </location>
</feature>
<evidence type="ECO:0000256" key="5">
    <source>
        <dbReference type="RuleBase" id="RU003557"/>
    </source>
</evidence>
<keyword evidence="2 5" id="KW-0808">Transferase</keyword>
<dbReference type="Pfam" id="PF00108">
    <property type="entry name" value="Thiolase_N"/>
    <property type="match status" value="1"/>
</dbReference>
<organism evidence="8 9">
    <name type="scientific">Zhengella mangrovi</name>
    <dbReference type="NCBI Taxonomy" id="1982044"/>
    <lineage>
        <taxon>Bacteria</taxon>
        <taxon>Pseudomonadati</taxon>
        <taxon>Pseudomonadota</taxon>
        <taxon>Alphaproteobacteria</taxon>
        <taxon>Hyphomicrobiales</taxon>
        <taxon>Notoacmeibacteraceae</taxon>
        <taxon>Zhengella</taxon>
    </lineage>
</organism>
<dbReference type="PANTHER" id="PTHR43365:SF1">
    <property type="entry name" value="ACETYL-COA C-ACYLTRANSFERASE"/>
    <property type="match status" value="1"/>
</dbReference>
<evidence type="ECO:0000313" key="9">
    <source>
        <dbReference type="Proteomes" id="UP000221168"/>
    </source>
</evidence>
<feature type="domain" description="Thiolase N-terminal" evidence="6">
    <location>
        <begin position="6"/>
        <end position="268"/>
    </location>
</feature>
<evidence type="ECO:0000259" key="7">
    <source>
        <dbReference type="Pfam" id="PF02803"/>
    </source>
</evidence>
<keyword evidence="3 5" id="KW-0012">Acyltransferase</keyword>